<accession>A0A1G9WDW7</accession>
<evidence type="ECO:0000256" key="3">
    <source>
        <dbReference type="SAM" id="Phobius"/>
    </source>
</evidence>
<feature type="coiled-coil region" evidence="1">
    <location>
        <begin position="154"/>
        <end position="217"/>
    </location>
</feature>
<evidence type="ECO:0000313" key="4">
    <source>
        <dbReference type="EMBL" id="SDM82463.1"/>
    </source>
</evidence>
<gene>
    <name evidence="4" type="ORF">SAMN04488514_11561</name>
</gene>
<feature type="region of interest" description="Disordered" evidence="2">
    <location>
        <begin position="261"/>
        <end position="283"/>
    </location>
</feature>
<evidence type="ECO:0000256" key="1">
    <source>
        <dbReference type="SAM" id="Coils"/>
    </source>
</evidence>
<evidence type="ECO:0000256" key="2">
    <source>
        <dbReference type="SAM" id="MobiDB-lite"/>
    </source>
</evidence>
<reference evidence="4 5" key="1">
    <citation type="submission" date="2016-10" db="EMBL/GenBank/DDBJ databases">
        <authorList>
            <person name="de Groot N.N."/>
        </authorList>
    </citation>
    <scope>NUCLEOTIDE SEQUENCE [LARGE SCALE GENOMIC DNA]</scope>
    <source>
        <strain evidence="4 5">DSM 19886</strain>
    </source>
</reference>
<dbReference type="AlphaFoldDB" id="A0A1G9WDW7"/>
<evidence type="ECO:0000313" key="5">
    <source>
        <dbReference type="Proteomes" id="UP000199440"/>
    </source>
</evidence>
<keyword evidence="3" id="KW-1133">Transmembrane helix</keyword>
<protein>
    <submittedName>
        <fullName evidence="4">Uncharacterized protein</fullName>
    </submittedName>
</protein>
<sequence length="283" mass="33055">MSSHAFCLYRLKAVYFYIFLDMSKWKFSRAHIPAFIYLMDQVLKDDVYKEDDNIYLKIATEGTLDRETIHQRTIQRAFDLREQLKQQTQLTIKEVHKPTLKTLNVITNYYFEGKPSTFLKFEKENKVEIVAHYSLVEQSDKILDIVFEQVPSKIELIQEHISALEGLLEELKEGSLESFVNTVTEKRLAGMVENQGAEAMRTELEEFIRARIKASEEKMRRASLLYRFLGGFGLLFVAAPNFLDFKGMLIDDFMDDNDDVPDDLVEEDDLDDMEDDDDLDPLF</sequence>
<dbReference type="Proteomes" id="UP000199440">
    <property type="component" value="Unassembled WGS sequence"/>
</dbReference>
<organism evidence="4 5">
    <name type="scientific">Kriegella aquimaris</name>
    <dbReference type="NCBI Taxonomy" id="192904"/>
    <lineage>
        <taxon>Bacteria</taxon>
        <taxon>Pseudomonadati</taxon>
        <taxon>Bacteroidota</taxon>
        <taxon>Flavobacteriia</taxon>
        <taxon>Flavobacteriales</taxon>
        <taxon>Flavobacteriaceae</taxon>
        <taxon>Kriegella</taxon>
    </lineage>
</organism>
<proteinExistence type="predicted"/>
<keyword evidence="3" id="KW-0472">Membrane</keyword>
<dbReference type="EMBL" id="FNGV01000015">
    <property type="protein sequence ID" value="SDM82463.1"/>
    <property type="molecule type" value="Genomic_DNA"/>
</dbReference>
<keyword evidence="3" id="KW-0812">Transmembrane</keyword>
<keyword evidence="1" id="KW-0175">Coiled coil</keyword>
<keyword evidence="5" id="KW-1185">Reference proteome</keyword>
<feature type="transmembrane region" description="Helical" evidence="3">
    <location>
        <begin position="224"/>
        <end position="243"/>
    </location>
</feature>
<name>A0A1G9WDW7_9FLAO</name>